<name>R4HYK9_STRIE</name>
<keyword evidence="5" id="KW-0378">Hydrolase</keyword>
<accession>R4HYK9</accession>
<dbReference type="GO" id="GO:0042742">
    <property type="term" value="P:defense response to bacterium"/>
    <property type="evidence" value="ECO:0007669"/>
    <property type="project" value="UniProtKB-KW"/>
</dbReference>
<keyword evidence="4" id="KW-0081">Bacteriolytic enzyme</keyword>
<feature type="active site" description="Nucleophile" evidence="9">
    <location>
        <position position="57"/>
    </location>
</feature>
<gene>
    <name evidence="12" type="primary">dllyso</name>
</gene>
<dbReference type="PANTHER" id="PTHR11195:SF13">
    <property type="entry name" value="INVERTEBRATE-TYPE LYSOZYME 2-RELATED"/>
    <property type="match status" value="1"/>
</dbReference>
<dbReference type="CDD" id="cd16890">
    <property type="entry name" value="lyz_i"/>
    <property type="match status" value="1"/>
</dbReference>
<evidence type="ECO:0000256" key="10">
    <source>
        <dbReference type="PIRSR" id="PIRSR608597-3"/>
    </source>
</evidence>
<keyword evidence="8" id="KW-0326">Glycosidase</keyword>
<feature type="disulfide bond" evidence="10">
    <location>
        <begin position="54"/>
        <end position="63"/>
    </location>
</feature>
<proteinExistence type="evidence at transcript level"/>
<keyword evidence="11" id="KW-0732">Signal</keyword>
<dbReference type="EMBL" id="JN936415">
    <property type="protein sequence ID" value="AEW10548.1"/>
    <property type="molecule type" value="mRNA"/>
</dbReference>
<dbReference type="GO" id="GO:0003796">
    <property type="term" value="F:lysozyme activity"/>
    <property type="evidence" value="ECO:0007669"/>
    <property type="project" value="UniProtKB-EC"/>
</dbReference>
<comment type="catalytic activity">
    <reaction evidence="1">
        <text>Hydrolysis of (1-&gt;4)-beta-linkages between N-acetylmuramic acid and N-acetyl-D-glucosamine residues in a peptidoglycan and between N-acetyl-D-glucosamine residues in chitodextrins.</text>
        <dbReference type="EC" id="3.2.1.17"/>
    </reaction>
</comment>
<evidence type="ECO:0000313" key="12">
    <source>
        <dbReference type="EMBL" id="AEW10548.1"/>
    </source>
</evidence>
<feature type="disulfide bond" evidence="10">
    <location>
        <begin position="41"/>
        <end position="47"/>
    </location>
</feature>
<dbReference type="Gene3D" id="1.10.530.10">
    <property type="match status" value="1"/>
</dbReference>
<evidence type="ECO:0000256" key="9">
    <source>
        <dbReference type="PIRSR" id="PIRSR608597-1"/>
    </source>
</evidence>
<feature type="disulfide bond" evidence="10">
    <location>
        <begin position="36"/>
        <end position="120"/>
    </location>
</feature>
<dbReference type="AlphaFoldDB" id="R4HYK9"/>
<evidence type="ECO:0000256" key="6">
    <source>
        <dbReference type="ARBA" id="ARBA00023022"/>
    </source>
</evidence>
<feature type="signal peptide" evidence="11">
    <location>
        <begin position="1"/>
        <end position="20"/>
    </location>
</feature>
<protein>
    <recommendedName>
        <fullName evidence="2">lysozyme</fullName>
        <ecNumber evidence="2">3.2.1.17</ecNumber>
    </recommendedName>
</protein>
<feature type="chain" id="PRO_5004366675" description="lysozyme" evidence="11">
    <location>
        <begin position="21"/>
        <end position="159"/>
    </location>
</feature>
<feature type="disulfide bond" evidence="10">
    <location>
        <begin position="90"/>
        <end position="96"/>
    </location>
</feature>
<dbReference type="FunFam" id="1.10.530.10:FF:000023">
    <property type="entry name" value="Invertebrate-type lysozyme"/>
    <property type="match status" value="1"/>
</dbReference>
<sequence length="159" mass="17689">MAVLITNVLIFCAVFVAAVGKVEYHVALPTPVPADCLRCICIVESDCKMPSPVCQIDVGSLSCGPYQIKDDYWNDARMKGGDLMGSWRKCTADMGCSGETVQGYMARYAVFSRLEHQPTCEDFARIHNGGPNGYNRTSTLKYWSRVKECLNGRKSDFRN</sequence>
<reference evidence="12" key="1">
    <citation type="submission" date="2011-10" db="EMBL/GenBank/DDBJ databases">
        <title>Molecular Cloning And Expression of a Lysozyme Gene From Strongylocentrotus intermedius.</title>
        <authorList>
            <person name="Chang Y."/>
            <person name="Ding J."/>
            <person name="Yang Y."/>
        </authorList>
    </citation>
    <scope>NUCLEOTIDE SEQUENCE</scope>
</reference>
<dbReference type="EC" id="3.2.1.17" evidence="2"/>
<evidence type="ECO:0000256" key="7">
    <source>
        <dbReference type="ARBA" id="ARBA00023157"/>
    </source>
</evidence>
<dbReference type="InterPro" id="IPR023346">
    <property type="entry name" value="Lysozyme-like_dom_sf"/>
</dbReference>
<dbReference type="Pfam" id="PF05497">
    <property type="entry name" value="Destabilase"/>
    <property type="match status" value="1"/>
</dbReference>
<keyword evidence="7 10" id="KW-1015">Disulfide bond</keyword>
<dbReference type="PROSITE" id="PS51909">
    <property type="entry name" value="LYSOZYME_I"/>
    <property type="match status" value="1"/>
</dbReference>
<keyword evidence="6" id="KW-0044">Antibiotic</keyword>
<evidence type="ECO:0000256" key="1">
    <source>
        <dbReference type="ARBA" id="ARBA00000632"/>
    </source>
</evidence>
<evidence type="ECO:0000256" key="5">
    <source>
        <dbReference type="ARBA" id="ARBA00022801"/>
    </source>
</evidence>
<dbReference type="PANTHER" id="PTHR11195">
    <property type="entry name" value="DESTABILASE-RELATED"/>
    <property type="match status" value="1"/>
</dbReference>
<dbReference type="InterPro" id="IPR008597">
    <property type="entry name" value="Invert_lysozyme"/>
</dbReference>
<feature type="active site" description="Proton donor" evidence="9">
    <location>
        <position position="44"/>
    </location>
</feature>
<evidence type="ECO:0000256" key="8">
    <source>
        <dbReference type="ARBA" id="ARBA00023295"/>
    </source>
</evidence>
<dbReference type="GO" id="GO:0031640">
    <property type="term" value="P:killing of cells of another organism"/>
    <property type="evidence" value="ECO:0007669"/>
    <property type="project" value="UniProtKB-KW"/>
</dbReference>
<evidence type="ECO:0000256" key="2">
    <source>
        <dbReference type="ARBA" id="ARBA00012732"/>
    </source>
</evidence>
<dbReference type="SUPFAM" id="SSF53955">
    <property type="entry name" value="Lysozyme-like"/>
    <property type="match status" value="1"/>
</dbReference>
<keyword evidence="3" id="KW-0929">Antimicrobial</keyword>
<organism evidence="12">
    <name type="scientific">Strongylocentrotus intermedius</name>
    <name type="common">Sea urchin</name>
    <dbReference type="NCBI Taxonomy" id="7667"/>
    <lineage>
        <taxon>Eukaryota</taxon>
        <taxon>Metazoa</taxon>
        <taxon>Echinodermata</taxon>
        <taxon>Eleutherozoa</taxon>
        <taxon>Echinozoa</taxon>
        <taxon>Echinoidea</taxon>
        <taxon>Euechinoidea</taxon>
        <taxon>Echinacea</taxon>
        <taxon>Camarodonta</taxon>
        <taxon>Echinidea</taxon>
        <taxon>Strongylocentrotidae</taxon>
        <taxon>Strongylocentrotus</taxon>
    </lineage>
</organism>
<evidence type="ECO:0000256" key="4">
    <source>
        <dbReference type="ARBA" id="ARBA00022638"/>
    </source>
</evidence>
<evidence type="ECO:0000256" key="11">
    <source>
        <dbReference type="SAM" id="SignalP"/>
    </source>
</evidence>
<evidence type="ECO:0000256" key="3">
    <source>
        <dbReference type="ARBA" id="ARBA00022529"/>
    </source>
</evidence>